<keyword evidence="2" id="KW-1133">Transmembrane helix</keyword>
<dbReference type="AlphaFoldDB" id="A0A3B6FX85"/>
<dbReference type="RefSeq" id="XP_044345152.1">
    <property type="nucleotide sequence ID" value="XM_044489217.1"/>
</dbReference>
<reference evidence="3" key="2">
    <citation type="submission" date="2018-10" db="UniProtKB">
        <authorList>
            <consortium name="EnsemblPlants"/>
        </authorList>
    </citation>
    <scope>IDENTIFICATION</scope>
</reference>
<evidence type="ECO:0000256" key="1">
    <source>
        <dbReference type="SAM" id="MobiDB-lite"/>
    </source>
</evidence>
<dbReference type="EnsemblPlants" id="TraesCS3B02G429500.1">
    <property type="protein sequence ID" value="TraesCS3B02G429500.1"/>
    <property type="gene ID" value="TraesCS3B02G429500"/>
</dbReference>
<proteinExistence type="predicted"/>
<dbReference type="Gramene" id="TraesCS3B03G1057500.1">
    <property type="protein sequence ID" value="TraesCS3B03G1057500.1.CDS"/>
    <property type="gene ID" value="TraesCS3B03G1057500"/>
</dbReference>
<dbReference type="Gramene" id="TraesCS3B02G429500.1">
    <property type="protein sequence ID" value="TraesCS3B02G429500.1"/>
    <property type="gene ID" value="TraesCS3B02G429500"/>
</dbReference>
<feature type="transmembrane region" description="Helical" evidence="2">
    <location>
        <begin position="358"/>
        <end position="377"/>
    </location>
</feature>
<dbReference type="OrthoDB" id="673561at2759"/>
<sequence>MAFVARAAILARDAAIDPRPVDAKKLSLIADMVAHAAAAAGYDAERLMKASYHLMGCEPEKTPDAADQIGIAAGMLAGGAQQDLLAQAALDLQRAASHFSQAAIKKSNADKVANAASLVRQAASRSPLDATYLSWVSDRVAYASARYLIHQEPESLREASQFLASSDPEKRQRAADAVSVAAAHVAQRAEDASTDAAIADKEALLLLAEAALELERTAKQFGEAAARDLKGRAWMLLLGWRNKGKEKEDESGGLNEHLLPVPSSSSSTGTAEHPQGPQRPPKDPDLGDYLGYPLFGSLTLLPYLGADGLTKGMSPDDRWWFHVLFSCFWGMVAFGALCKHSQYRVLIWYAWLADRIGMLAITALVVFYSCFIIAPEATTTVKFILGAAAAVHIGSSILEAVSFLLQRRRQ</sequence>
<feature type="transmembrane region" description="Helical" evidence="2">
    <location>
        <begin position="319"/>
        <end position="337"/>
    </location>
</feature>
<keyword evidence="2" id="KW-0472">Membrane</keyword>
<dbReference type="Proteomes" id="UP000019116">
    <property type="component" value="Chromosome 3B"/>
</dbReference>
<dbReference type="Gramene" id="TraesNOR3B03G01745330.1">
    <property type="protein sequence ID" value="TraesNOR3B03G01745330.1"/>
    <property type="gene ID" value="TraesNOR3B03G01745330"/>
</dbReference>
<gene>
    <name evidence="3" type="primary">LOC123066056</name>
</gene>
<accession>A0A3B6FX85</accession>
<dbReference type="GeneID" id="123066056"/>
<dbReference type="Gramene" id="TraesCLE_scaffold_067325_01G000100.1">
    <property type="protein sequence ID" value="TraesCLE_scaffold_067325_01G000100.1"/>
    <property type="gene ID" value="TraesCLE_scaffold_067325_01G000100"/>
</dbReference>
<reference evidence="3" key="1">
    <citation type="submission" date="2018-08" db="EMBL/GenBank/DDBJ databases">
        <authorList>
            <person name="Rossello M."/>
        </authorList>
    </citation>
    <scope>NUCLEOTIDE SEQUENCE [LARGE SCALE GENOMIC DNA]</scope>
    <source>
        <strain evidence="3">cv. Chinese Spring</strain>
    </source>
</reference>
<dbReference type="Gramene" id="TraesARI3B03G01751010.1">
    <property type="protein sequence ID" value="TraesARI3B03G01751010.1"/>
    <property type="gene ID" value="TraesARI3B03G01751010"/>
</dbReference>
<feature type="transmembrane region" description="Helical" evidence="2">
    <location>
        <begin position="383"/>
        <end position="405"/>
    </location>
</feature>
<name>A0A3B6FX85_WHEAT</name>
<evidence type="ECO:0000313" key="3">
    <source>
        <dbReference type="EnsemblPlants" id="TraesCS3B02G429500.1"/>
    </source>
</evidence>
<protein>
    <submittedName>
        <fullName evidence="3">Uncharacterized protein</fullName>
    </submittedName>
</protein>
<feature type="region of interest" description="Disordered" evidence="1">
    <location>
        <begin position="246"/>
        <end position="283"/>
    </location>
</feature>
<dbReference type="STRING" id="4565.A0A3B6FX85"/>
<dbReference type="Gramene" id="TraesCAD_scaffold_037208_01G000100.1">
    <property type="protein sequence ID" value="TraesCAD_scaffold_037208_01G000100.1"/>
    <property type="gene ID" value="TraesCAD_scaffold_037208_01G000100"/>
</dbReference>
<evidence type="ECO:0000313" key="4">
    <source>
        <dbReference type="Proteomes" id="UP000019116"/>
    </source>
</evidence>
<keyword evidence="4" id="KW-1185">Reference proteome</keyword>
<evidence type="ECO:0000256" key="2">
    <source>
        <dbReference type="SAM" id="Phobius"/>
    </source>
</evidence>
<organism evidence="3">
    <name type="scientific">Triticum aestivum</name>
    <name type="common">Wheat</name>
    <dbReference type="NCBI Taxonomy" id="4565"/>
    <lineage>
        <taxon>Eukaryota</taxon>
        <taxon>Viridiplantae</taxon>
        <taxon>Streptophyta</taxon>
        <taxon>Embryophyta</taxon>
        <taxon>Tracheophyta</taxon>
        <taxon>Spermatophyta</taxon>
        <taxon>Magnoliopsida</taxon>
        <taxon>Liliopsida</taxon>
        <taxon>Poales</taxon>
        <taxon>Poaceae</taxon>
        <taxon>BOP clade</taxon>
        <taxon>Pooideae</taxon>
        <taxon>Triticodae</taxon>
        <taxon>Triticeae</taxon>
        <taxon>Triticinae</taxon>
        <taxon>Triticum</taxon>
    </lineage>
</organism>
<keyword evidence="2" id="KW-0812">Transmembrane</keyword>
<dbReference type="Gramene" id="TraesWEE_scaffold_067647_01G000100.1">
    <property type="protein sequence ID" value="TraesWEE_scaffold_067647_01G000100.1"/>
    <property type="gene ID" value="TraesWEE_scaffold_067647_01G000100"/>
</dbReference>
<dbReference type="Gramene" id="TraesROB_scaffold_039874_01G000100.1">
    <property type="protein sequence ID" value="TraesROB_scaffold_039874_01G000100.1"/>
    <property type="gene ID" value="TraesROB_scaffold_039874_01G000100"/>
</dbReference>